<dbReference type="Proteomes" id="UP000186456">
    <property type="component" value="Unassembled WGS sequence"/>
</dbReference>
<proteinExistence type="predicted"/>
<reference evidence="2 3" key="1">
    <citation type="submission" date="2016-10" db="EMBL/GenBank/DDBJ databases">
        <authorList>
            <person name="de Groot N.N."/>
        </authorList>
    </citation>
    <scope>NUCLEOTIDE SEQUENCE [LARGE SCALE GENOMIC DNA]</scope>
    <source>
        <strain evidence="2 3">StLB037</strain>
    </source>
</reference>
<name>A0A1H0Q8W2_MICTS</name>
<sequence length="101" mass="10930">MPALTVSPPHARLTLSEAARLHRIGYSTLRKRVSDGSLPSQRVGRRIFVRPEHLDAMSTPVVGRPSADRAVESAISRVVEAAPRLTEAQRERLAVILGAAA</sequence>
<dbReference type="Pfam" id="PF12728">
    <property type="entry name" value="HTH_17"/>
    <property type="match status" value="1"/>
</dbReference>
<dbReference type="InterPro" id="IPR041657">
    <property type="entry name" value="HTH_17"/>
</dbReference>
<dbReference type="AlphaFoldDB" id="A0A1H0Q8W2"/>
<gene>
    <name evidence="2" type="ORF">SAMN04487788_2305</name>
</gene>
<evidence type="ECO:0000313" key="3">
    <source>
        <dbReference type="Proteomes" id="UP000186456"/>
    </source>
</evidence>
<accession>A0A1H0Q8W2</accession>
<organism evidence="2 3">
    <name type="scientific">Microbacterium testaceum (strain StLB037)</name>
    <dbReference type="NCBI Taxonomy" id="979556"/>
    <lineage>
        <taxon>Bacteria</taxon>
        <taxon>Bacillati</taxon>
        <taxon>Actinomycetota</taxon>
        <taxon>Actinomycetes</taxon>
        <taxon>Micrococcales</taxon>
        <taxon>Microbacteriaceae</taxon>
        <taxon>Microbacterium</taxon>
    </lineage>
</organism>
<evidence type="ECO:0000313" key="2">
    <source>
        <dbReference type="EMBL" id="SDP13812.1"/>
    </source>
</evidence>
<evidence type="ECO:0000259" key="1">
    <source>
        <dbReference type="Pfam" id="PF12728"/>
    </source>
</evidence>
<dbReference type="EMBL" id="FNJN01000004">
    <property type="protein sequence ID" value="SDP13812.1"/>
    <property type="molecule type" value="Genomic_DNA"/>
</dbReference>
<protein>
    <submittedName>
        <fullName evidence="2">DNA binding domain-containing protein, excisionase family</fullName>
    </submittedName>
</protein>
<feature type="domain" description="Helix-turn-helix" evidence="1">
    <location>
        <begin position="13"/>
        <end position="56"/>
    </location>
</feature>